<dbReference type="EC" id="2.3.1.41" evidence="4"/>
<gene>
    <name evidence="22" type="ORF">WJX81_006053</name>
</gene>
<evidence type="ECO:0000256" key="4">
    <source>
        <dbReference type="ARBA" id="ARBA00013191"/>
    </source>
</evidence>
<evidence type="ECO:0000256" key="19">
    <source>
        <dbReference type="SAM" id="MobiDB-lite"/>
    </source>
</evidence>
<evidence type="ECO:0000256" key="11">
    <source>
        <dbReference type="ARBA" id="ARBA00023098"/>
    </source>
</evidence>
<dbReference type="FunFam" id="3.40.47.10:FF:000027">
    <property type="entry name" value="3-oxoacyl-[acyl-carrier-protein] synthase 2"/>
    <property type="match status" value="1"/>
</dbReference>
<comment type="catalytic activity">
    <reaction evidence="15">
        <text>a fatty acyl-[ACP] + malonyl-[ACP] + H(+) = a 3-oxoacyl-[ACP] + holo-[ACP] + CO2</text>
        <dbReference type="Rhea" id="RHEA:22836"/>
        <dbReference type="Rhea" id="RHEA-COMP:9623"/>
        <dbReference type="Rhea" id="RHEA-COMP:9685"/>
        <dbReference type="Rhea" id="RHEA-COMP:9916"/>
        <dbReference type="Rhea" id="RHEA-COMP:14125"/>
        <dbReference type="ChEBI" id="CHEBI:15378"/>
        <dbReference type="ChEBI" id="CHEBI:16526"/>
        <dbReference type="ChEBI" id="CHEBI:64479"/>
        <dbReference type="ChEBI" id="CHEBI:78449"/>
        <dbReference type="ChEBI" id="CHEBI:78776"/>
        <dbReference type="ChEBI" id="CHEBI:138651"/>
        <dbReference type="EC" id="2.3.1.41"/>
    </reaction>
</comment>
<feature type="domain" description="Ketosynthase family 3 (KS3)" evidence="21">
    <location>
        <begin position="412"/>
        <end position="827"/>
    </location>
</feature>
<sequence>MASGSDAAAQPSIEVGQAYRFRSSDGAWYDGVATGVEDAYVLLRFARPTKPYQQALARVPAAAVVPTRPAASPPPALAPGARVIVLAGGLSGTSGLWEAAELVAVGDFGADVVLVASGRRDVEALGAYGRTSMALAAAAAAVVQAAEAGPLSDTAHFADFQAHTRGIGSRLLVRWGYVSGRGLGAHGQGMPVPLEVGRLHRGAGLGTGEPSGPSERKKRKKRGGERNRKRKFAEAAREAREAARDAQNAIDLVDPEAPGLFAFINSSLGDNSAAATVHRRVHDDGGGAGRGGGGRDAAGGRYFISGAAAKAKAAPAAPDRQTLALQQDAMQALRQKVARLKAMAARNAKDKVMASQVARKLAEAQRELQAAEAAGATAEQAVHSPAGDAQRCPPRRGTVVVRAAATRETDPHKRVVITGMGVASVFGNDVEQFYNSLLEGKTGVAQITRFDASDFPTTFAAQIKDFDNEGLIDKKNARRYDDCISYSLVSAKKALKAAGLCQTDNPDAVAKLDKTRAGVLIGSGMGGLTIFQDGVKNLVEKGYKKITPFFIPYAITNMGGALVGIETGFMGPNYSISTACATANYAFVAAANHIRQNEADVMVVGGSEAPIIPVGLGGFVACRALSSRSHEPEKASRPWDTGRDGFVMGEGAGVLIFESLAHAQARGAPILAEYLGGAVTCDAYHMTDPRADGLGVSTCINLALKNAGIDRDQVNYINAHATSTLVGDVAEVKAIKNVFSDVSHIKINGTKSLIGHCLGAAGGMEAIATVQAIRTGFVHPTLNQDNLVDEVADMDTVPNVKQAHKITAGISNSFGFGGHNSVVVFVPFEE</sequence>
<evidence type="ECO:0000256" key="1">
    <source>
        <dbReference type="ARBA" id="ARBA00004229"/>
    </source>
</evidence>
<dbReference type="GO" id="GO:0004315">
    <property type="term" value="F:3-oxoacyl-[acyl-carrier-protein] synthase activity"/>
    <property type="evidence" value="ECO:0007669"/>
    <property type="project" value="UniProtKB-EC"/>
</dbReference>
<evidence type="ECO:0000256" key="6">
    <source>
        <dbReference type="ARBA" id="ARBA00022528"/>
    </source>
</evidence>
<dbReference type="InterPro" id="IPR020841">
    <property type="entry name" value="PKS_Beta-ketoAc_synthase_dom"/>
</dbReference>
<dbReference type="SMART" id="SM00825">
    <property type="entry name" value="PKS_KS"/>
    <property type="match status" value="1"/>
</dbReference>
<evidence type="ECO:0000259" key="21">
    <source>
        <dbReference type="PROSITE" id="PS52004"/>
    </source>
</evidence>
<comment type="function">
    <text evidence="16">Catalyzes the condensation reaction of fatty acid synthesis by the addition to an acyl acceptor of two carbons from malonyl-ACP. Specific for elongation from C-10 to unsaturated C-16 and C-18 fatty acids.</text>
</comment>
<dbReference type="GO" id="GO:0006633">
    <property type="term" value="P:fatty acid biosynthetic process"/>
    <property type="evidence" value="ECO:0007669"/>
    <property type="project" value="UniProtKB-KW"/>
</dbReference>
<feature type="region of interest" description="Disordered" evidence="19">
    <location>
        <begin position="200"/>
        <end position="246"/>
    </location>
</feature>
<feature type="compositionally biased region" description="Basic and acidic residues" evidence="19">
    <location>
        <begin position="232"/>
        <end position="244"/>
    </location>
</feature>
<keyword evidence="6" id="KW-0150">Chloroplast</keyword>
<dbReference type="SUPFAM" id="SSF53901">
    <property type="entry name" value="Thiolase-like"/>
    <property type="match status" value="2"/>
</dbReference>
<dbReference type="GO" id="GO:0003676">
    <property type="term" value="F:nucleic acid binding"/>
    <property type="evidence" value="ECO:0007669"/>
    <property type="project" value="InterPro"/>
</dbReference>
<keyword evidence="5" id="KW-0444">Lipid biosynthesis</keyword>
<dbReference type="InterPro" id="IPR000467">
    <property type="entry name" value="G_patch_dom"/>
</dbReference>
<evidence type="ECO:0000256" key="3">
    <source>
        <dbReference type="ARBA" id="ARBA00011738"/>
    </source>
</evidence>
<dbReference type="InterPro" id="IPR014030">
    <property type="entry name" value="Ketoacyl_synth_N"/>
</dbReference>
<dbReference type="NCBIfam" id="TIGR03150">
    <property type="entry name" value="fabF"/>
    <property type="match status" value="1"/>
</dbReference>
<evidence type="ECO:0000256" key="7">
    <source>
        <dbReference type="ARBA" id="ARBA00022640"/>
    </source>
</evidence>
<dbReference type="PROSITE" id="PS00606">
    <property type="entry name" value="KS3_1"/>
    <property type="match status" value="1"/>
</dbReference>
<comment type="similarity">
    <text evidence="2 18">Belongs to the thiolase-like superfamily. Beta-ketoacyl-ACP synthases family.</text>
</comment>
<dbReference type="Proteomes" id="UP001445335">
    <property type="component" value="Unassembled WGS sequence"/>
</dbReference>
<dbReference type="Gene3D" id="3.40.47.10">
    <property type="match status" value="1"/>
</dbReference>
<dbReference type="GO" id="GO:0005739">
    <property type="term" value="C:mitochondrion"/>
    <property type="evidence" value="ECO:0007669"/>
    <property type="project" value="TreeGrafter"/>
</dbReference>
<dbReference type="Pfam" id="PF02801">
    <property type="entry name" value="Ketoacyl-synt_C"/>
    <property type="match status" value="1"/>
</dbReference>
<comment type="caution">
    <text evidence="22">The sequence shown here is derived from an EMBL/GenBank/DDBJ whole genome shotgun (WGS) entry which is preliminary data.</text>
</comment>
<keyword evidence="10" id="KW-0809">Transit peptide</keyword>
<evidence type="ECO:0000256" key="5">
    <source>
        <dbReference type="ARBA" id="ARBA00022516"/>
    </source>
</evidence>
<dbReference type="PROSITE" id="PS52004">
    <property type="entry name" value="KS3_2"/>
    <property type="match status" value="1"/>
</dbReference>
<comment type="subcellular location">
    <subcellularLocation>
        <location evidence="1">Plastid</location>
        <location evidence="1">Chloroplast</location>
    </subcellularLocation>
</comment>
<keyword evidence="12" id="KW-0275">Fatty acid biosynthesis</keyword>
<dbReference type="Pfam" id="PF00109">
    <property type="entry name" value="ketoacyl-synt"/>
    <property type="match status" value="1"/>
</dbReference>
<evidence type="ECO:0000256" key="9">
    <source>
        <dbReference type="ARBA" id="ARBA00022832"/>
    </source>
</evidence>
<evidence type="ECO:0000256" key="2">
    <source>
        <dbReference type="ARBA" id="ARBA00008467"/>
    </source>
</evidence>
<dbReference type="PANTHER" id="PTHR11712">
    <property type="entry name" value="POLYKETIDE SYNTHASE-RELATED"/>
    <property type="match status" value="1"/>
</dbReference>
<dbReference type="InterPro" id="IPR016039">
    <property type="entry name" value="Thiolase-like"/>
</dbReference>
<dbReference type="PANTHER" id="PTHR11712:SF336">
    <property type="entry name" value="3-OXOACYL-[ACYL-CARRIER-PROTEIN] SYNTHASE, MITOCHONDRIAL"/>
    <property type="match status" value="1"/>
</dbReference>
<dbReference type="InterPro" id="IPR018201">
    <property type="entry name" value="Ketoacyl_synth_AS"/>
</dbReference>
<dbReference type="PROSITE" id="PS50174">
    <property type="entry name" value="G_PATCH"/>
    <property type="match status" value="1"/>
</dbReference>
<dbReference type="NCBIfam" id="NF004970">
    <property type="entry name" value="PRK06333.1"/>
    <property type="match status" value="1"/>
</dbReference>
<organism evidence="22 23">
    <name type="scientific">Elliptochloris bilobata</name>
    <dbReference type="NCBI Taxonomy" id="381761"/>
    <lineage>
        <taxon>Eukaryota</taxon>
        <taxon>Viridiplantae</taxon>
        <taxon>Chlorophyta</taxon>
        <taxon>core chlorophytes</taxon>
        <taxon>Trebouxiophyceae</taxon>
        <taxon>Trebouxiophyceae incertae sedis</taxon>
        <taxon>Elliptochloris clade</taxon>
        <taxon>Elliptochloris</taxon>
    </lineage>
</organism>
<reference evidence="22 23" key="1">
    <citation type="journal article" date="2024" name="Nat. Commun.">
        <title>Phylogenomics reveals the evolutionary origins of lichenization in chlorophyte algae.</title>
        <authorList>
            <person name="Puginier C."/>
            <person name="Libourel C."/>
            <person name="Otte J."/>
            <person name="Skaloud P."/>
            <person name="Haon M."/>
            <person name="Grisel S."/>
            <person name="Petersen M."/>
            <person name="Berrin J.G."/>
            <person name="Delaux P.M."/>
            <person name="Dal Grande F."/>
            <person name="Keller J."/>
        </authorList>
    </citation>
    <scope>NUCLEOTIDE SEQUENCE [LARGE SCALE GENOMIC DNA]</scope>
    <source>
        <strain evidence="22 23">SAG 245.80</strain>
    </source>
</reference>
<dbReference type="AlphaFoldDB" id="A0AAW1RY77"/>
<evidence type="ECO:0000256" key="15">
    <source>
        <dbReference type="ARBA" id="ARBA00049541"/>
    </source>
</evidence>
<dbReference type="Pfam" id="PF01585">
    <property type="entry name" value="G-patch"/>
    <property type="match status" value="1"/>
</dbReference>
<dbReference type="NCBIfam" id="NF005589">
    <property type="entry name" value="PRK07314.1"/>
    <property type="match status" value="1"/>
</dbReference>
<keyword evidence="8 18" id="KW-0808">Transferase</keyword>
<protein>
    <recommendedName>
        <fullName evidence="17">3-oxoacyl-[acyl-carrier-protein] synthase I, chloroplastic</fullName>
        <ecNumber evidence="4">2.3.1.41</ecNumber>
    </recommendedName>
    <alternativeName>
        <fullName evidence="14">Beta-ketoacyl-ACP synthase I</fullName>
    </alternativeName>
</protein>
<evidence type="ECO:0000256" key="16">
    <source>
        <dbReference type="ARBA" id="ARBA00058711"/>
    </source>
</evidence>
<proteinExistence type="inferred from homology"/>
<evidence type="ECO:0000313" key="22">
    <source>
        <dbReference type="EMBL" id="KAK9838537.1"/>
    </source>
</evidence>
<keyword evidence="23" id="KW-1185">Reference proteome</keyword>
<dbReference type="SMART" id="SM00443">
    <property type="entry name" value="G_patch"/>
    <property type="match status" value="1"/>
</dbReference>
<keyword evidence="9" id="KW-0276">Fatty acid metabolism</keyword>
<dbReference type="CDD" id="cd00834">
    <property type="entry name" value="KAS_I_II"/>
    <property type="match status" value="1"/>
</dbReference>
<comment type="subunit">
    <text evidence="3">Homodimer.</text>
</comment>
<evidence type="ECO:0000256" key="8">
    <source>
        <dbReference type="ARBA" id="ARBA00022679"/>
    </source>
</evidence>
<keyword evidence="13" id="KW-0012">Acyltransferase</keyword>
<accession>A0AAW1RY77</accession>
<dbReference type="InterPro" id="IPR014031">
    <property type="entry name" value="Ketoacyl_synth_C"/>
</dbReference>
<evidence type="ECO:0000256" key="17">
    <source>
        <dbReference type="ARBA" id="ARBA00074204"/>
    </source>
</evidence>
<evidence type="ECO:0000256" key="12">
    <source>
        <dbReference type="ARBA" id="ARBA00023160"/>
    </source>
</evidence>
<evidence type="ECO:0000256" key="13">
    <source>
        <dbReference type="ARBA" id="ARBA00023315"/>
    </source>
</evidence>
<evidence type="ECO:0000259" key="20">
    <source>
        <dbReference type="PROSITE" id="PS50174"/>
    </source>
</evidence>
<evidence type="ECO:0000256" key="14">
    <source>
        <dbReference type="ARBA" id="ARBA00042143"/>
    </source>
</evidence>
<keyword evidence="7" id="KW-0934">Plastid</keyword>
<evidence type="ECO:0000256" key="18">
    <source>
        <dbReference type="RuleBase" id="RU003694"/>
    </source>
</evidence>
<dbReference type="InterPro" id="IPR000794">
    <property type="entry name" value="Beta-ketoacyl_synthase"/>
</dbReference>
<feature type="domain" description="G-patch" evidence="20">
    <location>
        <begin position="164"/>
        <end position="210"/>
    </location>
</feature>
<dbReference type="EMBL" id="JALJOU010000018">
    <property type="protein sequence ID" value="KAK9838537.1"/>
    <property type="molecule type" value="Genomic_DNA"/>
</dbReference>
<feature type="region of interest" description="Disordered" evidence="19">
    <location>
        <begin position="375"/>
        <end position="395"/>
    </location>
</feature>
<evidence type="ECO:0000256" key="10">
    <source>
        <dbReference type="ARBA" id="ARBA00022946"/>
    </source>
</evidence>
<dbReference type="GO" id="GO:0009507">
    <property type="term" value="C:chloroplast"/>
    <property type="evidence" value="ECO:0007669"/>
    <property type="project" value="UniProtKB-SubCell"/>
</dbReference>
<keyword evidence="11" id="KW-0443">Lipid metabolism</keyword>
<feature type="compositionally biased region" description="Basic residues" evidence="19">
    <location>
        <begin position="216"/>
        <end position="231"/>
    </location>
</feature>
<evidence type="ECO:0000313" key="23">
    <source>
        <dbReference type="Proteomes" id="UP001445335"/>
    </source>
</evidence>
<name>A0AAW1RY77_9CHLO</name>
<dbReference type="InterPro" id="IPR017568">
    <property type="entry name" value="3-oxoacyl-ACP_synth-2"/>
</dbReference>